<dbReference type="GO" id="GO:0009228">
    <property type="term" value="P:thiamine biosynthetic process"/>
    <property type="evidence" value="ECO:0007669"/>
    <property type="project" value="InterPro"/>
</dbReference>
<keyword evidence="9" id="KW-1185">Reference proteome</keyword>
<evidence type="ECO:0000313" key="9">
    <source>
        <dbReference type="Proteomes" id="UP000199073"/>
    </source>
</evidence>
<name>A0A1H0Q8I3_9BACT</name>
<accession>A0A1H0Q8I3</accession>
<dbReference type="SFLD" id="SFLDF00301">
    <property type="entry name" value="2-iminoacetate_synthase_(ThiH)"/>
    <property type="match status" value="1"/>
</dbReference>
<dbReference type="STRING" id="91360.SAMN05660330_01898"/>
<keyword evidence="2" id="KW-0004">4Fe-4S</keyword>
<dbReference type="InterPro" id="IPR013785">
    <property type="entry name" value="Aldolase_TIM"/>
</dbReference>
<evidence type="ECO:0000259" key="7">
    <source>
        <dbReference type="PROSITE" id="PS51918"/>
    </source>
</evidence>
<evidence type="ECO:0000256" key="5">
    <source>
        <dbReference type="ARBA" id="ARBA00023004"/>
    </source>
</evidence>
<evidence type="ECO:0000313" key="8">
    <source>
        <dbReference type="EMBL" id="SDP13657.1"/>
    </source>
</evidence>
<comment type="cofactor">
    <cofactor evidence="1">
        <name>[4Fe-4S] cluster</name>
        <dbReference type="ChEBI" id="CHEBI:49883"/>
    </cofactor>
</comment>
<dbReference type="PROSITE" id="PS51918">
    <property type="entry name" value="RADICAL_SAM"/>
    <property type="match status" value="1"/>
</dbReference>
<organism evidence="8 9">
    <name type="scientific">Desulforhopalus singaporensis</name>
    <dbReference type="NCBI Taxonomy" id="91360"/>
    <lineage>
        <taxon>Bacteria</taxon>
        <taxon>Pseudomonadati</taxon>
        <taxon>Thermodesulfobacteriota</taxon>
        <taxon>Desulfobulbia</taxon>
        <taxon>Desulfobulbales</taxon>
        <taxon>Desulfocapsaceae</taxon>
        <taxon>Desulforhopalus</taxon>
    </lineage>
</organism>
<dbReference type="SMART" id="SM00876">
    <property type="entry name" value="BATS"/>
    <property type="match status" value="1"/>
</dbReference>
<dbReference type="CDD" id="cd01335">
    <property type="entry name" value="Radical_SAM"/>
    <property type="match status" value="1"/>
</dbReference>
<dbReference type="InterPro" id="IPR058240">
    <property type="entry name" value="rSAM_sf"/>
</dbReference>
<keyword evidence="3" id="KW-0949">S-adenosyl-L-methionine</keyword>
<evidence type="ECO:0000256" key="3">
    <source>
        <dbReference type="ARBA" id="ARBA00022691"/>
    </source>
</evidence>
<dbReference type="GO" id="GO:0016829">
    <property type="term" value="F:lyase activity"/>
    <property type="evidence" value="ECO:0007669"/>
    <property type="project" value="UniProtKB-KW"/>
</dbReference>
<keyword evidence="6" id="KW-0411">Iron-sulfur</keyword>
<dbReference type="InterPro" id="IPR012726">
    <property type="entry name" value="ThiH"/>
</dbReference>
<evidence type="ECO:0000256" key="6">
    <source>
        <dbReference type="ARBA" id="ARBA00023014"/>
    </source>
</evidence>
<dbReference type="EMBL" id="FNJI01000011">
    <property type="protein sequence ID" value="SDP13657.1"/>
    <property type="molecule type" value="Genomic_DNA"/>
</dbReference>
<dbReference type="SFLD" id="SFLDG01081">
    <property type="entry name" value="cleavage_of_the_Ca-Cb_bond_in"/>
    <property type="match status" value="1"/>
</dbReference>
<dbReference type="InterPro" id="IPR034428">
    <property type="entry name" value="ThiH/NoCL/HydG-like"/>
</dbReference>
<dbReference type="SUPFAM" id="SSF102114">
    <property type="entry name" value="Radical SAM enzymes"/>
    <property type="match status" value="1"/>
</dbReference>
<protein>
    <submittedName>
        <fullName evidence="8">Tyrosine lyase ThiH</fullName>
    </submittedName>
</protein>
<dbReference type="Pfam" id="PF06968">
    <property type="entry name" value="BATS"/>
    <property type="match status" value="1"/>
</dbReference>
<dbReference type="Gene3D" id="3.20.20.70">
    <property type="entry name" value="Aldolase class I"/>
    <property type="match status" value="1"/>
</dbReference>
<feature type="domain" description="Radical SAM core" evidence="7">
    <location>
        <begin position="70"/>
        <end position="292"/>
    </location>
</feature>
<dbReference type="Pfam" id="PF04055">
    <property type="entry name" value="Radical_SAM"/>
    <property type="match status" value="1"/>
</dbReference>
<keyword evidence="8" id="KW-0456">Lyase</keyword>
<dbReference type="GO" id="GO:0051539">
    <property type="term" value="F:4 iron, 4 sulfur cluster binding"/>
    <property type="evidence" value="ECO:0007669"/>
    <property type="project" value="UniProtKB-KW"/>
</dbReference>
<dbReference type="SFLD" id="SFLDS00029">
    <property type="entry name" value="Radical_SAM"/>
    <property type="match status" value="1"/>
</dbReference>
<dbReference type="OrthoDB" id="3320990at2"/>
<dbReference type="InterPro" id="IPR007197">
    <property type="entry name" value="rSAM"/>
</dbReference>
<reference evidence="8 9" key="1">
    <citation type="submission" date="2016-10" db="EMBL/GenBank/DDBJ databases">
        <authorList>
            <person name="de Groot N.N."/>
        </authorList>
    </citation>
    <scope>NUCLEOTIDE SEQUENCE [LARGE SCALE GENOMIC DNA]</scope>
    <source>
        <strain evidence="8 9">DSM 12130</strain>
    </source>
</reference>
<dbReference type="PANTHER" id="PTHR43583">
    <property type="entry name" value="2-IMINOACETATE SYNTHASE"/>
    <property type="match status" value="1"/>
</dbReference>
<keyword evidence="4" id="KW-0479">Metal-binding</keyword>
<evidence type="ECO:0000256" key="1">
    <source>
        <dbReference type="ARBA" id="ARBA00001966"/>
    </source>
</evidence>
<evidence type="ECO:0000256" key="2">
    <source>
        <dbReference type="ARBA" id="ARBA00022485"/>
    </source>
</evidence>
<gene>
    <name evidence="8" type="ORF">SAMN05660330_01898</name>
</gene>
<dbReference type="Proteomes" id="UP000199073">
    <property type="component" value="Unassembled WGS sequence"/>
</dbReference>
<dbReference type="PANTHER" id="PTHR43583:SF1">
    <property type="entry name" value="2-IMINOACETATE SYNTHASE"/>
    <property type="match status" value="1"/>
</dbReference>
<evidence type="ECO:0000256" key="4">
    <source>
        <dbReference type="ARBA" id="ARBA00022723"/>
    </source>
</evidence>
<dbReference type="GO" id="GO:0005506">
    <property type="term" value="F:iron ion binding"/>
    <property type="evidence" value="ECO:0007669"/>
    <property type="project" value="InterPro"/>
</dbReference>
<dbReference type="NCBIfam" id="TIGR02351">
    <property type="entry name" value="thiH"/>
    <property type="match status" value="1"/>
</dbReference>
<keyword evidence="5" id="KW-0408">Iron</keyword>
<dbReference type="SFLD" id="SFLDG01060">
    <property type="entry name" value="BATS_domain_containing"/>
    <property type="match status" value="1"/>
</dbReference>
<sequence length="369" mass="42033">MSFFEVLTQYQDFSFDDYFATVTDADIARIVTLDKLRPADFLALLSPVAANHLELIAQRAHQLTVQYFGKTIQLFTPLYISNHCSNNCIYCGFNHTNEIKRRTLTLAEIEEEAAALSRTGMQHVLLLTGESLQATPIDYLVDTVRCLKKYFASVAIEIFPMEEEEYRLLYREGVDGLTLFQETYDQETYRKVHLAGRKKDFRFRLDGPERGARAGFRTVNIGALLGLAESRRDFFFTGLHAAYLEQQFLDTEVAVSLPRFNEAECDYNPPFSVNDKLFVQYLMAFRLFLPRAGITVSTRESSAMRDNLTRLGATRFSAGVCTTVGGYSKADSSDTPQFEITDERSVAEVATAIRQQGYQPVYKDWDDIR</sequence>
<dbReference type="RefSeq" id="WP_092222160.1">
    <property type="nucleotide sequence ID" value="NZ_FNJI01000011.1"/>
</dbReference>
<dbReference type="InterPro" id="IPR010722">
    <property type="entry name" value="BATS_dom"/>
</dbReference>
<dbReference type="AlphaFoldDB" id="A0A1H0Q8I3"/>
<proteinExistence type="predicted"/>